<proteinExistence type="predicted"/>
<feature type="compositionally biased region" description="Basic and acidic residues" evidence="1">
    <location>
        <begin position="214"/>
        <end position="228"/>
    </location>
</feature>
<dbReference type="AlphaFoldDB" id="A0AA39YSB4"/>
<evidence type="ECO:0000313" key="3">
    <source>
        <dbReference type="Proteomes" id="UP001174936"/>
    </source>
</evidence>
<accession>A0AA39YSB4</accession>
<evidence type="ECO:0000313" key="2">
    <source>
        <dbReference type="EMBL" id="KAK0657733.1"/>
    </source>
</evidence>
<sequence>MLQAQQWRPPSMPRAQELKPQPMTALPTEALSLACQAHGHNPEWIEEKVTYGYAFSVKAHGKIFRSPGIFSVEREAKVATAAVALACLDKQNAPAQTTRASASESVPPGNAKGPTPKSSMRPSVKNDGTGTQQELFSIMKRLQAIYGTEGRDRAQDPITAAFLEGLSIGSRAAVANINNLRTEKAASDGGKDPQLARRRGQRPAHSGRTRSRSPSRDLHRVYRDEKPKSRSSQASIKQEQSASPSLASRGAGTSHNSHPSRRETEFPNDRRWDHDGYAQRYSSRM</sequence>
<feature type="compositionally biased region" description="Polar residues" evidence="1">
    <location>
        <begin position="116"/>
        <end position="131"/>
    </location>
</feature>
<name>A0AA39YSB4_9PEZI</name>
<gene>
    <name evidence="2" type="ORF">B0T16DRAFT_453163</name>
</gene>
<comment type="caution">
    <text evidence="2">The sequence shown here is derived from an EMBL/GenBank/DDBJ whole genome shotgun (WGS) entry which is preliminary data.</text>
</comment>
<protein>
    <submittedName>
        <fullName evidence="2">Uncharacterized protein</fullName>
    </submittedName>
</protein>
<organism evidence="2 3">
    <name type="scientific">Cercophora newfieldiana</name>
    <dbReference type="NCBI Taxonomy" id="92897"/>
    <lineage>
        <taxon>Eukaryota</taxon>
        <taxon>Fungi</taxon>
        <taxon>Dikarya</taxon>
        <taxon>Ascomycota</taxon>
        <taxon>Pezizomycotina</taxon>
        <taxon>Sordariomycetes</taxon>
        <taxon>Sordariomycetidae</taxon>
        <taxon>Sordariales</taxon>
        <taxon>Lasiosphaeriaceae</taxon>
        <taxon>Cercophora</taxon>
    </lineage>
</organism>
<feature type="region of interest" description="Disordered" evidence="1">
    <location>
        <begin position="184"/>
        <end position="285"/>
    </location>
</feature>
<feature type="compositionally biased region" description="Basic residues" evidence="1">
    <location>
        <begin position="196"/>
        <end position="213"/>
    </location>
</feature>
<feature type="compositionally biased region" description="Basic and acidic residues" evidence="1">
    <location>
        <begin position="184"/>
        <end position="195"/>
    </location>
</feature>
<feature type="compositionally biased region" description="Basic and acidic residues" evidence="1">
    <location>
        <begin position="260"/>
        <end position="277"/>
    </location>
</feature>
<dbReference type="EMBL" id="JAULSV010000001">
    <property type="protein sequence ID" value="KAK0657733.1"/>
    <property type="molecule type" value="Genomic_DNA"/>
</dbReference>
<feature type="region of interest" description="Disordered" evidence="1">
    <location>
        <begin position="96"/>
        <end position="131"/>
    </location>
</feature>
<keyword evidence="3" id="KW-1185">Reference proteome</keyword>
<reference evidence="2" key="1">
    <citation type="submission" date="2023-06" db="EMBL/GenBank/DDBJ databases">
        <title>Genome-scale phylogeny and comparative genomics of the fungal order Sordariales.</title>
        <authorList>
            <consortium name="Lawrence Berkeley National Laboratory"/>
            <person name="Hensen N."/>
            <person name="Bonometti L."/>
            <person name="Westerberg I."/>
            <person name="Brannstrom I.O."/>
            <person name="Guillou S."/>
            <person name="Cros-Aarteil S."/>
            <person name="Calhoun S."/>
            <person name="Haridas S."/>
            <person name="Kuo A."/>
            <person name="Mondo S."/>
            <person name="Pangilinan J."/>
            <person name="Riley R."/>
            <person name="Labutti K."/>
            <person name="Andreopoulos B."/>
            <person name="Lipzen A."/>
            <person name="Chen C."/>
            <person name="Yanf M."/>
            <person name="Daum C."/>
            <person name="Ng V."/>
            <person name="Clum A."/>
            <person name="Steindorff A."/>
            <person name="Ohm R."/>
            <person name="Martin F."/>
            <person name="Silar P."/>
            <person name="Natvig D."/>
            <person name="Lalanne C."/>
            <person name="Gautier V."/>
            <person name="Ament-Velasquez S.L."/>
            <person name="Kruys A."/>
            <person name="Hutchinson M.I."/>
            <person name="Powell A.J."/>
            <person name="Barry K."/>
            <person name="Miller A.N."/>
            <person name="Grigoriev I.V."/>
            <person name="Debuchy R."/>
            <person name="Gladieux P."/>
            <person name="Thoren M.H."/>
            <person name="Johannesson H."/>
        </authorList>
    </citation>
    <scope>NUCLEOTIDE SEQUENCE</scope>
    <source>
        <strain evidence="2">SMH2532-1</strain>
    </source>
</reference>
<feature type="compositionally biased region" description="Polar residues" evidence="1">
    <location>
        <begin position="230"/>
        <end position="257"/>
    </location>
</feature>
<evidence type="ECO:0000256" key="1">
    <source>
        <dbReference type="SAM" id="MobiDB-lite"/>
    </source>
</evidence>
<dbReference type="Proteomes" id="UP001174936">
    <property type="component" value="Unassembled WGS sequence"/>
</dbReference>